<dbReference type="PANTHER" id="PTHR46211">
    <property type="entry name" value="GLYCEROPHOSPHORYL DIESTER PHOSPHODIESTERASE"/>
    <property type="match status" value="1"/>
</dbReference>
<name>A0A381V5T0_9ZZZZ</name>
<dbReference type="GO" id="GO:0006629">
    <property type="term" value="P:lipid metabolic process"/>
    <property type="evidence" value="ECO:0007669"/>
    <property type="project" value="InterPro"/>
</dbReference>
<sequence>MKATLVRVALGCALASMFCQMATAGGVEIIAHRGASHDAPENTLESVKLGWVQGADAVEVDVYLSKDGHIVVHHDSDTKKLAGVDRKVVDQTLAELRQLDVGSWKGAKWKDVRIPKLDDVLATIPEGRRMFVEVKCGPEIVPGLAKAFKRSGKASEQLVVISFDYEVVKQTKARFPKIPCFYLSSFEQDKETGKPKPSAEELIAKAKAAKLEGLNVNYKGLANEAFIEKVHAAGLELFTWTVN</sequence>
<feature type="non-terminal residue" evidence="2">
    <location>
        <position position="243"/>
    </location>
</feature>
<evidence type="ECO:0000259" key="1">
    <source>
        <dbReference type="PROSITE" id="PS51704"/>
    </source>
</evidence>
<dbReference type="AlphaFoldDB" id="A0A381V5T0"/>
<protein>
    <recommendedName>
        <fullName evidence="1">GP-PDE domain-containing protein</fullName>
    </recommendedName>
</protein>
<reference evidence="2" key="1">
    <citation type="submission" date="2018-05" db="EMBL/GenBank/DDBJ databases">
        <authorList>
            <person name="Lanie J.A."/>
            <person name="Ng W.-L."/>
            <person name="Kazmierczak K.M."/>
            <person name="Andrzejewski T.M."/>
            <person name="Davidsen T.M."/>
            <person name="Wayne K.J."/>
            <person name="Tettelin H."/>
            <person name="Glass J.I."/>
            <person name="Rusch D."/>
            <person name="Podicherti R."/>
            <person name="Tsui H.-C.T."/>
            <person name="Winkler M.E."/>
        </authorList>
    </citation>
    <scope>NUCLEOTIDE SEQUENCE</scope>
</reference>
<gene>
    <name evidence="2" type="ORF">METZ01_LOCUS88205</name>
</gene>
<evidence type="ECO:0000313" key="2">
    <source>
        <dbReference type="EMBL" id="SVA35351.1"/>
    </source>
</evidence>
<dbReference type="Pfam" id="PF03009">
    <property type="entry name" value="GDPD"/>
    <property type="match status" value="1"/>
</dbReference>
<organism evidence="2">
    <name type="scientific">marine metagenome</name>
    <dbReference type="NCBI Taxonomy" id="408172"/>
    <lineage>
        <taxon>unclassified sequences</taxon>
        <taxon>metagenomes</taxon>
        <taxon>ecological metagenomes</taxon>
    </lineage>
</organism>
<dbReference type="EMBL" id="UINC01007846">
    <property type="protein sequence ID" value="SVA35351.1"/>
    <property type="molecule type" value="Genomic_DNA"/>
</dbReference>
<feature type="domain" description="GP-PDE" evidence="1">
    <location>
        <begin position="27"/>
        <end position="243"/>
    </location>
</feature>
<dbReference type="PROSITE" id="PS51704">
    <property type="entry name" value="GP_PDE"/>
    <property type="match status" value="1"/>
</dbReference>
<dbReference type="InterPro" id="IPR017946">
    <property type="entry name" value="PLC-like_Pdiesterase_TIM-brl"/>
</dbReference>
<dbReference type="InterPro" id="IPR030395">
    <property type="entry name" value="GP_PDE_dom"/>
</dbReference>
<dbReference type="GO" id="GO:0008081">
    <property type="term" value="F:phosphoric diester hydrolase activity"/>
    <property type="evidence" value="ECO:0007669"/>
    <property type="project" value="InterPro"/>
</dbReference>
<dbReference type="Gene3D" id="3.20.20.190">
    <property type="entry name" value="Phosphatidylinositol (PI) phosphodiesterase"/>
    <property type="match status" value="1"/>
</dbReference>
<accession>A0A381V5T0</accession>
<dbReference type="PANTHER" id="PTHR46211:SF1">
    <property type="entry name" value="GLYCEROPHOSPHODIESTER PHOSPHODIESTERASE, CYTOPLASMIC"/>
    <property type="match status" value="1"/>
</dbReference>
<dbReference type="SUPFAM" id="SSF51695">
    <property type="entry name" value="PLC-like phosphodiesterases"/>
    <property type="match status" value="1"/>
</dbReference>
<proteinExistence type="predicted"/>